<comment type="caution">
    <text evidence="2">The sequence shown here is derived from an EMBL/GenBank/DDBJ whole genome shotgun (WGS) entry which is preliminary data.</text>
</comment>
<dbReference type="RefSeq" id="WP_103716358.1">
    <property type="nucleotide sequence ID" value="NZ_PQFZ01000001.1"/>
</dbReference>
<proteinExistence type="predicted"/>
<dbReference type="AlphaFoldDB" id="A0A2S4MQ69"/>
<evidence type="ECO:0000313" key="2">
    <source>
        <dbReference type="EMBL" id="POR56785.1"/>
    </source>
</evidence>
<accession>A0A2S4MQ69</accession>
<keyword evidence="1" id="KW-0472">Membrane</keyword>
<feature type="transmembrane region" description="Helical" evidence="1">
    <location>
        <begin position="47"/>
        <end position="71"/>
    </location>
</feature>
<organism evidence="2 3">
    <name type="scientific">Bosea psychrotolerans</name>
    <dbReference type="NCBI Taxonomy" id="1871628"/>
    <lineage>
        <taxon>Bacteria</taxon>
        <taxon>Pseudomonadati</taxon>
        <taxon>Pseudomonadota</taxon>
        <taxon>Alphaproteobacteria</taxon>
        <taxon>Hyphomicrobiales</taxon>
        <taxon>Boseaceae</taxon>
        <taxon>Bosea</taxon>
    </lineage>
</organism>
<keyword evidence="1" id="KW-1133">Transmembrane helix</keyword>
<evidence type="ECO:0000313" key="3">
    <source>
        <dbReference type="Proteomes" id="UP000236919"/>
    </source>
</evidence>
<name>A0A2S4MQ69_9HYPH</name>
<keyword evidence="1" id="KW-0812">Transmembrane</keyword>
<sequence length="72" mass="7775">MRAEPVASANRVFSMNAFEPANRKAQPARQVTAGPQEAASFDLNTGLIIFMLGLIIGFVFAVPYAVFMLGLE</sequence>
<gene>
    <name evidence="2" type="ORF">CYD53_101307</name>
</gene>
<protein>
    <submittedName>
        <fullName evidence="2">Uncharacterized protein</fullName>
    </submittedName>
</protein>
<evidence type="ECO:0000256" key="1">
    <source>
        <dbReference type="SAM" id="Phobius"/>
    </source>
</evidence>
<reference evidence="2 3" key="1">
    <citation type="submission" date="2018-01" db="EMBL/GenBank/DDBJ databases">
        <title>Genomic Encyclopedia of Type Strains, Phase III (KMG-III): the genomes of soil and plant-associated and newly described type strains.</title>
        <authorList>
            <person name="Whitman W."/>
        </authorList>
    </citation>
    <scope>NUCLEOTIDE SEQUENCE [LARGE SCALE GENOMIC DNA]</scope>
    <source>
        <strain evidence="2 3">1131</strain>
    </source>
</reference>
<dbReference type="Proteomes" id="UP000236919">
    <property type="component" value="Unassembled WGS sequence"/>
</dbReference>
<keyword evidence="3" id="KW-1185">Reference proteome</keyword>
<dbReference type="EMBL" id="PQFZ01000001">
    <property type="protein sequence ID" value="POR56785.1"/>
    <property type="molecule type" value="Genomic_DNA"/>
</dbReference>